<dbReference type="EMBL" id="LVLJ01000695">
    <property type="protein sequence ID" value="OAE33018.1"/>
    <property type="molecule type" value="Genomic_DNA"/>
</dbReference>
<name>A0A176WIH8_MARPO</name>
<dbReference type="PANTHER" id="PTHR48420:SF1">
    <property type="entry name" value="NON-HAEM DIOXYGENASE N-TERMINAL DOMAIN-CONTAINING PROTEIN"/>
    <property type="match status" value="1"/>
</dbReference>
<reference evidence="1" key="1">
    <citation type="submission" date="2016-03" db="EMBL/GenBank/DDBJ databases">
        <title>Mechanisms controlling the formation of the plant cell surface in tip-growing cells are functionally conserved among land plants.</title>
        <authorList>
            <person name="Honkanen S."/>
            <person name="Jones V.A."/>
            <person name="Morieri G."/>
            <person name="Champion C."/>
            <person name="Hetherington A.J."/>
            <person name="Kelly S."/>
            <person name="Saint-Marcoux D."/>
            <person name="Proust H."/>
            <person name="Prescott H."/>
            <person name="Dolan L."/>
        </authorList>
    </citation>
    <scope>NUCLEOTIDE SEQUENCE [LARGE SCALE GENOMIC DNA]</scope>
    <source>
        <tissue evidence="1">Whole gametophyte</tissue>
    </source>
</reference>
<keyword evidence="2" id="KW-1185">Reference proteome</keyword>
<proteinExistence type="predicted"/>
<evidence type="ECO:0008006" key="3">
    <source>
        <dbReference type="Google" id="ProtNLM"/>
    </source>
</evidence>
<organism evidence="1 2">
    <name type="scientific">Marchantia polymorpha subsp. ruderalis</name>
    <dbReference type="NCBI Taxonomy" id="1480154"/>
    <lineage>
        <taxon>Eukaryota</taxon>
        <taxon>Viridiplantae</taxon>
        <taxon>Streptophyta</taxon>
        <taxon>Embryophyta</taxon>
        <taxon>Marchantiophyta</taxon>
        <taxon>Marchantiopsida</taxon>
        <taxon>Marchantiidae</taxon>
        <taxon>Marchantiales</taxon>
        <taxon>Marchantiaceae</taxon>
        <taxon>Marchantia</taxon>
    </lineage>
</organism>
<dbReference type="InterPro" id="IPR027443">
    <property type="entry name" value="IPNS-like_sf"/>
</dbReference>
<dbReference type="AlphaFoldDB" id="A0A176WIH8"/>
<dbReference type="SUPFAM" id="SSF51197">
    <property type="entry name" value="Clavaminate synthase-like"/>
    <property type="match status" value="1"/>
</dbReference>
<dbReference type="Gene3D" id="2.60.120.330">
    <property type="entry name" value="B-lactam Antibiotic, Isopenicillin N Synthase, Chain"/>
    <property type="match status" value="1"/>
</dbReference>
<evidence type="ECO:0000313" key="2">
    <source>
        <dbReference type="Proteomes" id="UP000077202"/>
    </source>
</evidence>
<evidence type="ECO:0000313" key="1">
    <source>
        <dbReference type="EMBL" id="OAE33018.1"/>
    </source>
</evidence>
<accession>A0A176WIH8</accession>
<sequence>MEQILPDTENVVSLRYADLLIPGYGELRKKLLPLVEKLAHLPEESLKKLVDPVSGYNFGWSHGAEKFNSQPDFMKGSFYANICSDIPNAADTENMRYPSQCRSNIWPSEDLPELERAFKEMGSLIKEVGYLLAYHCDKFQTSKQAGKVGVLESMLRRSQGHKGRLLHYYPVECGHEQNNAEAPVWCGWHTDFGSLTGLTAAMYTKDGVEVPCPDPEAGLYIKTNPGRVVKAVFDEDSLAYQIGETTEWVSGGLFHATPHSVQTPKRNHKGVARNTLAVFMQPSWGEVLDIPGEMKTKINPSLRHDGLTFGEYSEVTIQNYLVYGVQPNANAIQINDNNDGGST</sequence>
<dbReference type="PANTHER" id="PTHR48420">
    <property type="entry name" value="NON-HAEM DIOXYGENASE N-TERMINAL DOMAIN-CONTAINING PROTEIN"/>
    <property type="match status" value="1"/>
</dbReference>
<dbReference type="Proteomes" id="UP000077202">
    <property type="component" value="Unassembled WGS sequence"/>
</dbReference>
<gene>
    <name evidence="1" type="ORF">AXG93_1913s1200</name>
</gene>
<comment type="caution">
    <text evidence="1">The sequence shown here is derived from an EMBL/GenBank/DDBJ whole genome shotgun (WGS) entry which is preliminary data.</text>
</comment>
<protein>
    <recommendedName>
        <fullName evidence="3">Non-haem dioxygenase N-terminal domain-containing protein</fullName>
    </recommendedName>
</protein>